<keyword evidence="1" id="KW-0328">Glycosyltransferase</keyword>
<dbReference type="RefSeq" id="WP_230868050.1">
    <property type="nucleotide sequence ID" value="NZ_CP046640.1"/>
</dbReference>
<dbReference type="SUPFAM" id="SSF53756">
    <property type="entry name" value="UDP-Glycosyltransferase/glycogen phosphorylase"/>
    <property type="match status" value="1"/>
</dbReference>
<dbReference type="Gene3D" id="3.40.50.12580">
    <property type="match status" value="1"/>
</dbReference>
<gene>
    <name evidence="1" type="ORF">GM661_18060</name>
</gene>
<dbReference type="InterPro" id="IPR043148">
    <property type="entry name" value="TagF_C"/>
</dbReference>
<dbReference type="KEGG" id="ifn:GM661_18060"/>
<evidence type="ECO:0000313" key="1">
    <source>
        <dbReference type="EMBL" id="QTL99722.1"/>
    </source>
</evidence>
<sequence>MMYEISVKQICEKIWELEDKYNLLYKEINGVKVWQYLRMKIYYQIAQQTGVFTKPHTTKNSLWDKIKAFPCYLYNAILKNPLKGNYQKDILIFDHSRKIYVDGEYIDIYTKYLLDNLDVNDYNYDVIERPYLRKHWTKKEPNRKYLDYLSISSFIPKKLYRVKFSEYQLKYIKTVEKEINGYFNISINLKRLFIKGIKNFKYNYKFYNKLFKKRKPSKVYVVVSYGKAALISAAKDNDIQVIEIQHGTFSPYHLGYNFPECNKELEYFPDVFYIFGEYWSESVKLPVKEENIISYGFPYMNKRIKKYSDIEKKEKQILFISQGVIGQEMSKIAYKVAQRLKDYNIIYKLHPGEYDRWKSEYEELVLANKLKNFEVIDHNNKDLYDYFASSNYLVGVFSTAIYEGLVFGCKTVLVNLPGIEYMQFLIEQDIVKVSDNADEVCEKINEFGQISYEKEYFFK</sequence>
<dbReference type="GO" id="GO:0016757">
    <property type="term" value="F:glycosyltransferase activity"/>
    <property type="evidence" value="ECO:0007669"/>
    <property type="project" value="UniProtKB-KW"/>
</dbReference>
<organism evidence="1 2">
    <name type="scientific">Iocasia fonsfrigidae</name>
    <dbReference type="NCBI Taxonomy" id="2682810"/>
    <lineage>
        <taxon>Bacteria</taxon>
        <taxon>Bacillati</taxon>
        <taxon>Bacillota</taxon>
        <taxon>Clostridia</taxon>
        <taxon>Halanaerobiales</taxon>
        <taxon>Halanaerobiaceae</taxon>
        <taxon>Iocasia</taxon>
    </lineage>
</organism>
<name>A0A8A7KPJ2_9FIRM</name>
<accession>A0A8A7KPJ2</accession>
<dbReference type="AlphaFoldDB" id="A0A8A7KPJ2"/>
<keyword evidence="2" id="KW-1185">Reference proteome</keyword>
<dbReference type="EMBL" id="CP046640">
    <property type="protein sequence ID" value="QTL99722.1"/>
    <property type="molecule type" value="Genomic_DNA"/>
</dbReference>
<keyword evidence="1" id="KW-0808">Transferase</keyword>
<reference evidence="1" key="1">
    <citation type="submission" date="2019-12" db="EMBL/GenBank/DDBJ databases">
        <authorList>
            <person name="zhang j."/>
            <person name="sun C.M."/>
        </authorList>
    </citation>
    <scope>NUCLEOTIDE SEQUENCE</scope>
    <source>
        <strain evidence="1">NS-1</strain>
    </source>
</reference>
<dbReference type="Proteomes" id="UP000665020">
    <property type="component" value="Chromosome"/>
</dbReference>
<evidence type="ECO:0000313" key="2">
    <source>
        <dbReference type="Proteomes" id="UP000665020"/>
    </source>
</evidence>
<protein>
    <submittedName>
        <fullName evidence="1">Sialyltransferase</fullName>
    </submittedName>
</protein>
<proteinExistence type="predicted"/>